<dbReference type="AlphaFoldDB" id="A0AAV1IBI9"/>
<feature type="compositionally biased region" description="Low complexity" evidence="13">
    <location>
        <begin position="426"/>
        <end position="443"/>
    </location>
</feature>
<dbReference type="PROSITE" id="PS00028">
    <property type="entry name" value="ZINC_FINGER_C2H2_1"/>
    <property type="match status" value="1"/>
</dbReference>
<keyword evidence="7" id="KW-0808">Transferase</keyword>
<dbReference type="InterPro" id="IPR056437">
    <property type="entry name" value="Znf-C2H2_ZNF598/HEL2"/>
</dbReference>
<feature type="compositionally biased region" description="Low complexity" evidence="13">
    <location>
        <begin position="501"/>
        <end position="516"/>
    </location>
</feature>
<dbReference type="InterPro" id="IPR057634">
    <property type="entry name" value="PAH_ZNF598/HEL2"/>
</dbReference>
<dbReference type="CDD" id="cd16615">
    <property type="entry name" value="RING-HC_ZNF598"/>
    <property type="match status" value="1"/>
</dbReference>
<evidence type="ECO:0000259" key="14">
    <source>
        <dbReference type="PROSITE" id="PS50089"/>
    </source>
</evidence>
<comment type="similarity">
    <text evidence="11">Belongs to the ZNF598/HEL2 family.</text>
</comment>
<keyword evidence="6" id="KW-0597">Phosphoprotein</keyword>
<dbReference type="Gene3D" id="2.30.30.380">
    <property type="entry name" value="Zn-finger domain of Sec23/24"/>
    <property type="match status" value="1"/>
</dbReference>
<evidence type="ECO:0000256" key="2">
    <source>
        <dbReference type="ARBA" id="ARBA00004496"/>
    </source>
</evidence>
<evidence type="ECO:0000313" key="16">
    <source>
        <dbReference type="EMBL" id="CAK0783675.1"/>
    </source>
</evidence>
<dbReference type="PANTHER" id="PTHR22938">
    <property type="entry name" value="ZINC FINGER PROTEIN 598"/>
    <property type="match status" value="1"/>
</dbReference>
<dbReference type="PROSITE" id="PS01358">
    <property type="entry name" value="ZF_RANBP2_1"/>
    <property type="match status" value="1"/>
</dbReference>
<keyword evidence="17" id="KW-1185">Reference proteome</keyword>
<feature type="compositionally biased region" description="Basic and acidic residues" evidence="13">
    <location>
        <begin position="851"/>
        <end position="865"/>
    </location>
</feature>
<dbReference type="GO" id="GO:0016567">
    <property type="term" value="P:protein ubiquitination"/>
    <property type="evidence" value="ECO:0007669"/>
    <property type="project" value="TreeGrafter"/>
</dbReference>
<keyword evidence="9 12" id="KW-0863">Zinc-finger</keyword>
<evidence type="ECO:0000256" key="12">
    <source>
        <dbReference type="PROSITE-ProRule" id="PRU00322"/>
    </source>
</evidence>
<dbReference type="GO" id="GO:0005737">
    <property type="term" value="C:cytoplasm"/>
    <property type="evidence" value="ECO:0007669"/>
    <property type="project" value="UniProtKB-SubCell"/>
</dbReference>
<dbReference type="PROSITE" id="PS50199">
    <property type="entry name" value="ZF_RANBP2_2"/>
    <property type="match status" value="1"/>
</dbReference>
<comment type="pathway">
    <text evidence="3">Protein modification; protein ubiquitination.</text>
</comment>
<dbReference type="GO" id="GO:0061630">
    <property type="term" value="F:ubiquitin protein ligase activity"/>
    <property type="evidence" value="ECO:0007669"/>
    <property type="project" value="UniProtKB-EC"/>
</dbReference>
<dbReference type="SUPFAM" id="SSF90209">
    <property type="entry name" value="Ran binding protein zinc finger-like"/>
    <property type="match status" value="1"/>
</dbReference>
<gene>
    <name evidence="16" type="ORF">CVIRNUC_006874</name>
</gene>
<dbReference type="SMART" id="SM00355">
    <property type="entry name" value="ZnF_C2H2"/>
    <property type="match status" value="3"/>
</dbReference>
<comment type="subcellular location">
    <subcellularLocation>
        <location evidence="2">Cytoplasm</location>
    </subcellularLocation>
</comment>
<feature type="region of interest" description="Disordered" evidence="13">
    <location>
        <begin position="501"/>
        <end position="532"/>
    </location>
</feature>
<dbReference type="Pfam" id="PF13920">
    <property type="entry name" value="zf-C3HC4_3"/>
    <property type="match status" value="1"/>
</dbReference>
<dbReference type="InterPro" id="IPR036443">
    <property type="entry name" value="Znf_RanBP2_sf"/>
</dbReference>
<accession>A0AAV1IBI9</accession>
<name>A0AAV1IBI9_9CHLO</name>
<feature type="region of interest" description="Disordered" evidence="13">
    <location>
        <begin position="288"/>
        <end position="476"/>
    </location>
</feature>
<dbReference type="PANTHER" id="PTHR22938:SF0">
    <property type="entry name" value="E3 UBIQUITIN-PROTEIN LIGASE ZNF598"/>
    <property type="match status" value="1"/>
</dbReference>
<dbReference type="GO" id="GO:0043022">
    <property type="term" value="F:ribosome binding"/>
    <property type="evidence" value="ECO:0007669"/>
    <property type="project" value="TreeGrafter"/>
</dbReference>
<dbReference type="Proteomes" id="UP001314263">
    <property type="component" value="Unassembled WGS sequence"/>
</dbReference>
<feature type="region of interest" description="Disordered" evidence="13">
    <location>
        <begin position="740"/>
        <end position="865"/>
    </location>
</feature>
<dbReference type="InterPro" id="IPR001876">
    <property type="entry name" value="Znf_RanBP2"/>
</dbReference>
<feature type="compositionally biased region" description="Low complexity" evidence="13">
    <location>
        <begin position="462"/>
        <end position="476"/>
    </location>
</feature>
<feature type="domain" description="RanBP2-type" evidence="15">
    <location>
        <begin position="717"/>
        <end position="746"/>
    </location>
</feature>
<keyword evidence="8" id="KW-0479">Metal-binding</keyword>
<evidence type="ECO:0000256" key="10">
    <source>
        <dbReference type="ARBA" id="ARBA00022833"/>
    </source>
</evidence>
<dbReference type="GO" id="GO:0008270">
    <property type="term" value="F:zinc ion binding"/>
    <property type="evidence" value="ECO:0007669"/>
    <property type="project" value="UniProtKB-KW"/>
</dbReference>
<feature type="domain" description="RING-type" evidence="14">
    <location>
        <begin position="5"/>
        <end position="46"/>
    </location>
</feature>
<evidence type="ECO:0000256" key="4">
    <source>
        <dbReference type="ARBA" id="ARBA00012483"/>
    </source>
</evidence>
<evidence type="ECO:0000256" key="7">
    <source>
        <dbReference type="ARBA" id="ARBA00022679"/>
    </source>
</evidence>
<dbReference type="InterPro" id="IPR041888">
    <property type="entry name" value="RING-HC_ZNF598/HEL2"/>
</dbReference>
<evidence type="ECO:0000313" key="17">
    <source>
        <dbReference type="Proteomes" id="UP001314263"/>
    </source>
</evidence>
<evidence type="ECO:0000256" key="13">
    <source>
        <dbReference type="SAM" id="MobiDB-lite"/>
    </source>
</evidence>
<evidence type="ECO:0000256" key="11">
    <source>
        <dbReference type="ARBA" id="ARBA00035113"/>
    </source>
</evidence>
<evidence type="ECO:0000259" key="15">
    <source>
        <dbReference type="PROSITE" id="PS50199"/>
    </source>
</evidence>
<feature type="compositionally biased region" description="Basic residues" evidence="13">
    <location>
        <begin position="407"/>
        <end position="420"/>
    </location>
</feature>
<dbReference type="SMART" id="SM00547">
    <property type="entry name" value="ZnF_RBZ"/>
    <property type="match status" value="1"/>
</dbReference>
<sequence length="865" mass="93181">MEDCCAVCAEPLEWTAYGPCGHTEACSKCVMRLRFVMDDKRCVICQQINPCVLVTRFMGSYTSTLPASEFPQLGKMPGLDYLASTQAYFDDKVHFIEIRGLCSFSHPELADDGGQMVVFRSIHQLKRQLVDTRNKQLCNICVESRKVFIPEQVAYSKPDLERHMRTGDLTGPMAESGFKGHPQCRFCRSRFFGDSELFIHMQSAHEQCFLCRRAQPDRYVYYKDYNELEDHFRHEHYLCNHQTCLDRKFIVFMTEQELKQHAAREHGGDLSKAERRQALTIPINFQYSRGQEAAGAPERGRHDAGAPGRITIGGSGHVRSRFGQRGHEDNHQHLSSAIHASVESAQTEEALRASASAQDLQSGPTPAEAAGEPHFTGPRHYLAAAGSRGGGNLRAEDFPALPGTSKSARKRTNQKHRLGSRRSTSDSDLAGASASALELSSHSPGTQEDAGPVREPEWQEVRAPAQRQLAQQQRLSKLQGRAAAAAAATNGVHARQLEAPESFPSLSASSKPAKSSRTISPRPGRPAYSAAGLPASEGAAAAPRGAAADAFPALGPSAGPAQQAPLNSWGPGSSAPPLPRSRSPSRGRKEDFPALGGFPVRGSAALSPLRPPAPQPAAVSDSIKAANKALMKRIKTQLSEEQLDQFRAEASSFLQGGIGASAYHELVVSLGLGSLVPEMAALLPDPDRRAELLSVHSAAQQAEQDLAADAAAAHAMQFGSWQCSRCSLINGPDTRSCEACNTRRPQGVKPSSSNSSAEPAEPSAADGDGFPSLSSAPSDAKQPKKGKKVSKFERLRLTGGDPEATLSWIDTEGGRKPPTNPQNAWTQGAPAVNAGGGGSQPRGQWSKQGKLGHEWRTVQDAWSKK</sequence>
<evidence type="ECO:0000256" key="6">
    <source>
        <dbReference type="ARBA" id="ARBA00022553"/>
    </source>
</evidence>
<evidence type="ECO:0000256" key="1">
    <source>
        <dbReference type="ARBA" id="ARBA00000900"/>
    </source>
</evidence>
<dbReference type="EC" id="2.3.2.27" evidence="4"/>
<evidence type="ECO:0000256" key="8">
    <source>
        <dbReference type="ARBA" id="ARBA00022723"/>
    </source>
</evidence>
<dbReference type="Pfam" id="PF23230">
    <property type="entry name" value="zf-C2H2_13"/>
    <property type="match status" value="1"/>
</dbReference>
<evidence type="ECO:0000256" key="3">
    <source>
        <dbReference type="ARBA" id="ARBA00004906"/>
    </source>
</evidence>
<comment type="catalytic activity">
    <reaction evidence="1">
        <text>S-ubiquitinyl-[E2 ubiquitin-conjugating enzyme]-L-cysteine + [acceptor protein]-L-lysine = [E2 ubiquitin-conjugating enzyme]-L-cysteine + N(6)-ubiquitinyl-[acceptor protein]-L-lysine.</text>
        <dbReference type="EC" id="2.3.2.27"/>
    </reaction>
</comment>
<evidence type="ECO:0000256" key="5">
    <source>
        <dbReference type="ARBA" id="ARBA00022490"/>
    </source>
</evidence>
<keyword evidence="10" id="KW-0862">Zinc</keyword>
<dbReference type="Pfam" id="PF23202">
    <property type="entry name" value="PAH_ZNF598"/>
    <property type="match status" value="1"/>
</dbReference>
<feature type="compositionally biased region" description="Polar residues" evidence="13">
    <location>
        <begin position="355"/>
        <end position="364"/>
    </location>
</feature>
<protein>
    <recommendedName>
        <fullName evidence="4">RING-type E3 ubiquitin transferase</fullName>
        <ecNumber evidence="4">2.3.2.27</ecNumber>
    </recommendedName>
</protein>
<feature type="compositionally biased region" description="Basic and acidic residues" evidence="13">
    <location>
        <begin position="451"/>
        <end position="460"/>
    </location>
</feature>
<feature type="region of interest" description="Disordered" evidence="13">
    <location>
        <begin position="551"/>
        <end position="597"/>
    </location>
</feature>
<dbReference type="InterPro" id="IPR044288">
    <property type="entry name" value="ZNF598/HEL2"/>
</dbReference>
<evidence type="ECO:0000256" key="9">
    <source>
        <dbReference type="ARBA" id="ARBA00022771"/>
    </source>
</evidence>
<dbReference type="InterPro" id="IPR013087">
    <property type="entry name" value="Znf_C2H2_type"/>
</dbReference>
<keyword evidence="5" id="KW-0963">Cytoplasm</keyword>
<comment type="caution">
    <text evidence="16">The sequence shown here is derived from an EMBL/GenBank/DDBJ whole genome shotgun (WGS) entry which is preliminary data.</text>
</comment>
<organism evidence="16 17">
    <name type="scientific">Coccomyxa viridis</name>
    <dbReference type="NCBI Taxonomy" id="1274662"/>
    <lineage>
        <taxon>Eukaryota</taxon>
        <taxon>Viridiplantae</taxon>
        <taxon>Chlorophyta</taxon>
        <taxon>core chlorophytes</taxon>
        <taxon>Trebouxiophyceae</taxon>
        <taxon>Trebouxiophyceae incertae sedis</taxon>
        <taxon>Coccomyxaceae</taxon>
        <taxon>Coccomyxa</taxon>
    </lineage>
</organism>
<feature type="compositionally biased region" description="Low complexity" evidence="13">
    <location>
        <begin position="750"/>
        <end position="765"/>
    </location>
</feature>
<dbReference type="EMBL" id="CAUYUE010000009">
    <property type="protein sequence ID" value="CAK0783675.1"/>
    <property type="molecule type" value="Genomic_DNA"/>
</dbReference>
<reference evidence="16 17" key="1">
    <citation type="submission" date="2023-10" db="EMBL/GenBank/DDBJ databases">
        <authorList>
            <person name="Maclean D."/>
            <person name="Macfadyen A."/>
        </authorList>
    </citation>
    <scope>NUCLEOTIDE SEQUENCE [LARGE SCALE GENOMIC DNA]</scope>
</reference>
<proteinExistence type="inferred from homology"/>
<dbReference type="InterPro" id="IPR001841">
    <property type="entry name" value="Znf_RING"/>
</dbReference>
<dbReference type="GO" id="GO:0072344">
    <property type="term" value="P:rescue of stalled ribosome"/>
    <property type="evidence" value="ECO:0007669"/>
    <property type="project" value="InterPro"/>
</dbReference>
<dbReference type="PROSITE" id="PS50089">
    <property type="entry name" value="ZF_RING_2"/>
    <property type="match status" value="1"/>
</dbReference>